<dbReference type="NCBIfam" id="TIGR01173">
    <property type="entry name" value="glmU"/>
    <property type="match status" value="1"/>
</dbReference>
<evidence type="ECO:0000256" key="13">
    <source>
        <dbReference type="ARBA" id="ARBA00023315"/>
    </source>
</evidence>
<comment type="pathway">
    <text evidence="18">Nucleotide-sugar biosynthesis; UDP-N-acetyl-alpha-D-glucosamine biosynthesis; N-acetyl-alpha-D-glucosamine 1-phosphate from alpha-D-glucosamine 6-phosphate (route II): step 2/2.</text>
</comment>
<dbReference type="InterPro" id="IPR001451">
    <property type="entry name" value="Hexapep"/>
</dbReference>
<feature type="active site" description="Proton acceptor" evidence="18">
    <location>
        <position position="360"/>
    </location>
</feature>
<evidence type="ECO:0000256" key="6">
    <source>
        <dbReference type="ARBA" id="ARBA00022695"/>
    </source>
</evidence>
<reference evidence="22" key="1">
    <citation type="journal article" date="2019" name="Int. J. Syst. Evol. Microbiol.">
        <title>The Global Catalogue of Microorganisms (GCM) 10K type strain sequencing project: providing services to taxonomists for standard genome sequencing and annotation.</title>
        <authorList>
            <consortium name="The Broad Institute Genomics Platform"/>
            <consortium name="The Broad Institute Genome Sequencing Center for Infectious Disease"/>
            <person name="Wu L."/>
            <person name="Ma J."/>
        </authorList>
    </citation>
    <scope>NUCLEOTIDE SEQUENCE [LARGE SCALE GENOMIC DNA]</scope>
    <source>
        <strain evidence="22">NBRC 103166</strain>
    </source>
</reference>
<evidence type="ECO:0000256" key="17">
    <source>
        <dbReference type="ARBA" id="ARBA00049628"/>
    </source>
</evidence>
<keyword evidence="7 18" id="KW-0479">Metal-binding</keyword>
<dbReference type="Gene3D" id="3.90.550.10">
    <property type="entry name" value="Spore Coat Polysaccharide Biosynthesis Protein SpsA, Chain A"/>
    <property type="match status" value="1"/>
</dbReference>
<keyword evidence="11 18" id="KW-0573">Peptidoglycan synthesis</keyword>
<accession>A0ABQ6E0T7</accession>
<feature type="binding site" evidence="18">
    <location>
        <position position="224"/>
    </location>
    <ligand>
        <name>UDP-N-acetyl-alpha-D-glucosamine</name>
        <dbReference type="ChEBI" id="CHEBI:57705"/>
    </ligand>
</feature>
<dbReference type="InterPro" id="IPR025877">
    <property type="entry name" value="MobA-like_NTP_Trfase"/>
</dbReference>
<feature type="binding site" evidence="18">
    <location>
        <begin position="78"/>
        <end position="79"/>
    </location>
    <ligand>
        <name>UDP-N-acetyl-alpha-D-glucosamine</name>
        <dbReference type="ChEBI" id="CHEBI:57705"/>
    </ligand>
</feature>
<dbReference type="SUPFAM" id="SSF51161">
    <property type="entry name" value="Trimeric LpxA-like enzymes"/>
    <property type="match status" value="1"/>
</dbReference>
<comment type="pathway">
    <text evidence="18">Nucleotide-sugar biosynthesis; UDP-N-acetyl-alpha-D-glucosamine biosynthesis; UDP-N-acetyl-alpha-D-glucosamine from N-acetyl-alpha-D-glucosamine 1-phosphate: step 1/1.</text>
</comment>
<dbReference type="EMBL" id="BSPQ01000005">
    <property type="protein sequence ID" value="GLS90815.1"/>
    <property type="molecule type" value="Genomic_DNA"/>
</dbReference>
<dbReference type="NCBIfam" id="NF006986">
    <property type="entry name" value="PRK09451.1"/>
    <property type="match status" value="1"/>
</dbReference>
<dbReference type="EC" id="2.3.1.157" evidence="18"/>
<evidence type="ECO:0000256" key="15">
    <source>
        <dbReference type="ARBA" id="ARBA00048247"/>
    </source>
</evidence>
<dbReference type="PANTHER" id="PTHR43584:SF3">
    <property type="entry name" value="BIFUNCTIONAL PROTEIN GLMU"/>
    <property type="match status" value="1"/>
</dbReference>
<comment type="subcellular location">
    <subcellularLocation>
        <location evidence="1 18">Cytoplasm</location>
    </subcellularLocation>
</comment>
<feature type="domain" description="MobA-like NTP transferase" evidence="19">
    <location>
        <begin position="5"/>
        <end position="118"/>
    </location>
</feature>
<evidence type="ECO:0000256" key="14">
    <source>
        <dbReference type="ARBA" id="ARBA00023316"/>
    </source>
</evidence>
<evidence type="ECO:0000313" key="22">
    <source>
        <dbReference type="Proteomes" id="UP001157353"/>
    </source>
</evidence>
<organism evidence="21 22">
    <name type="scientific">Psychromonas marina</name>
    <dbReference type="NCBI Taxonomy" id="88364"/>
    <lineage>
        <taxon>Bacteria</taxon>
        <taxon>Pseudomonadati</taxon>
        <taxon>Pseudomonadota</taxon>
        <taxon>Gammaproteobacteria</taxon>
        <taxon>Alteromonadales</taxon>
        <taxon>Psychromonadaceae</taxon>
        <taxon>Psychromonas</taxon>
    </lineage>
</organism>
<comment type="subunit">
    <text evidence="18">Homotrimer.</text>
</comment>
<feature type="region of interest" description="Linker" evidence="18">
    <location>
        <begin position="227"/>
        <end position="247"/>
    </location>
</feature>
<keyword evidence="8 18" id="KW-0677">Repeat</keyword>
<feature type="binding site" evidence="18">
    <location>
        <begin position="383"/>
        <end position="384"/>
    </location>
    <ligand>
        <name>acetyl-CoA</name>
        <dbReference type="ChEBI" id="CHEBI:57288"/>
    </ligand>
</feature>
<evidence type="ECO:0000256" key="16">
    <source>
        <dbReference type="ARBA" id="ARBA00048493"/>
    </source>
</evidence>
<keyword evidence="5 18" id="KW-0808">Transferase</keyword>
<feature type="binding site" evidence="18">
    <location>
        <position position="73"/>
    </location>
    <ligand>
        <name>UDP-N-acetyl-alpha-D-glucosamine</name>
        <dbReference type="ChEBI" id="CHEBI:57705"/>
    </ligand>
</feature>
<feature type="binding site" evidence="18">
    <location>
        <position position="437"/>
    </location>
    <ligand>
        <name>acetyl-CoA</name>
        <dbReference type="ChEBI" id="CHEBI:57288"/>
    </ligand>
</feature>
<keyword evidence="9 18" id="KW-0460">Magnesium</keyword>
<dbReference type="Gene3D" id="2.160.10.10">
    <property type="entry name" value="Hexapeptide repeat proteins"/>
    <property type="match status" value="1"/>
</dbReference>
<dbReference type="EC" id="2.7.7.23" evidence="18"/>
<evidence type="ECO:0000259" key="20">
    <source>
        <dbReference type="Pfam" id="PF25087"/>
    </source>
</evidence>
<feature type="binding site" evidence="18">
    <location>
        <begin position="100"/>
        <end position="102"/>
    </location>
    <ligand>
        <name>UDP-N-acetyl-alpha-D-glucosamine</name>
        <dbReference type="ChEBI" id="CHEBI:57705"/>
    </ligand>
</feature>
<evidence type="ECO:0000256" key="3">
    <source>
        <dbReference type="ARBA" id="ARBA00007947"/>
    </source>
</evidence>
<feature type="binding site" evidence="18">
    <location>
        <position position="137"/>
    </location>
    <ligand>
        <name>UDP-N-acetyl-alpha-D-glucosamine</name>
        <dbReference type="ChEBI" id="CHEBI:57705"/>
    </ligand>
</feature>
<feature type="binding site" evidence="18">
    <location>
        <position position="363"/>
    </location>
    <ligand>
        <name>UDP-N-acetyl-alpha-D-glucosamine</name>
        <dbReference type="ChEBI" id="CHEBI:57705"/>
    </ligand>
</feature>
<comment type="similarity">
    <text evidence="3 18">In the N-terminal section; belongs to the N-acetylglucosamine-1-phosphate uridyltransferase family.</text>
</comment>
<dbReference type="InterPro" id="IPR038009">
    <property type="entry name" value="GlmU_C_LbH"/>
</dbReference>
<comment type="catalytic activity">
    <reaction evidence="16 18">
        <text>N-acetyl-alpha-D-glucosamine 1-phosphate + UTP + H(+) = UDP-N-acetyl-alpha-D-glucosamine + diphosphate</text>
        <dbReference type="Rhea" id="RHEA:13509"/>
        <dbReference type="ChEBI" id="CHEBI:15378"/>
        <dbReference type="ChEBI" id="CHEBI:33019"/>
        <dbReference type="ChEBI" id="CHEBI:46398"/>
        <dbReference type="ChEBI" id="CHEBI:57705"/>
        <dbReference type="ChEBI" id="CHEBI:57776"/>
        <dbReference type="EC" id="2.7.7.23"/>
    </reaction>
</comment>
<dbReference type="InterPro" id="IPR050065">
    <property type="entry name" value="GlmU-like"/>
</dbReference>
<keyword evidence="4 18" id="KW-0963">Cytoplasm</keyword>
<evidence type="ECO:0000313" key="21">
    <source>
        <dbReference type="EMBL" id="GLS90815.1"/>
    </source>
</evidence>
<dbReference type="Pfam" id="PF00132">
    <property type="entry name" value="Hexapep"/>
    <property type="match status" value="1"/>
</dbReference>
<feature type="binding site" evidence="18">
    <location>
        <position position="420"/>
    </location>
    <ligand>
        <name>acetyl-CoA</name>
        <dbReference type="ChEBI" id="CHEBI:57288"/>
    </ligand>
</feature>
<comment type="pathway">
    <text evidence="18">Bacterial outer membrane biogenesis; LPS lipid A biosynthesis.</text>
</comment>
<comment type="cofactor">
    <cofactor evidence="18">
        <name>Mg(2+)</name>
        <dbReference type="ChEBI" id="CHEBI:18420"/>
    </cofactor>
    <text evidence="18">Binds 1 Mg(2+) ion per subunit.</text>
</comment>
<protein>
    <recommendedName>
        <fullName evidence="18">Bifunctional protein GlmU</fullName>
    </recommendedName>
    <domain>
        <recommendedName>
            <fullName evidence="18">UDP-N-acetylglucosamine pyrophosphorylase</fullName>
            <ecNumber evidence="18">2.7.7.23</ecNumber>
        </recommendedName>
        <alternativeName>
            <fullName evidence="18">N-acetylglucosamine-1-phosphate uridyltransferase</fullName>
        </alternativeName>
    </domain>
    <domain>
        <recommendedName>
            <fullName evidence="18">Glucosamine-1-phosphate N-acetyltransferase</fullName>
            <ecNumber evidence="18">2.3.1.157</ecNumber>
        </recommendedName>
    </domain>
</protein>
<feature type="binding site" evidence="18">
    <location>
        <position position="151"/>
    </location>
    <ligand>
        <name>UDP-N-acetyl-alpha-D-glucosamine</name>
        <dbReference type="ChEBI" id="CHEBI:57705"/>
    </ligand>
</feature>
<dbReference type="HAMAP" id="MF_01631">
    <property type="entry name" value="GlmU"/>
    <property type="match status" value="1"/>
</dbReference>
<feature type="binding site" evidence="18">
    <location>
        <position position="330"/>
    </location>
    <ligand>
        <name>UDP-N-acetyl-alpha-D-glucosamine</name>
        <dbReference type="ChEBI" id="CHEBI:57705"/>
    </ligand>
</feature>
<proteinExistence type="inferred from homology"/>
<evidence type="ECO:0000256" key="9">
    <source>
        <dbReference type="ARBA" id="ARBA00022842"/>
    </source>
</evidence>
<comment type="function">
    <text evidence="17 18">Catalyzes the last two sequential reactions in the de novo biosynthetic pathway for UDP-N-acetylglucosamine (UDP-GlcNAc). The C-terminal domain catalyzes the transfer of acetyl group from acetyl coenzyme A to glucosamine-1-phosphate (GlcN-1-P) to produce N-acetylglucosamine-1-phosphate (GlcNAc-1-P), which is converted into UDP-GlcNAc by the transfer of uridine 5-monophosphate (from uridine 5-triphosphate), a reaction catalyzed by the N-terminal domain.</text>
</comment>
<dbReference type="CDD" id="cd03353">
    <property type="entry name" value="LbH_GlmU_C"/>
    <property type="match status" value="1"/>
</dbReference>
<feature type="binding site" evidence="18">
    <location>
        <begin position="8"/>
        <end position="11"/>
    </location>
    <ligand>
        <name>UDP-N-acetyl-alpha-D-glucosamine</name>
        <dbReference type="ChEBI" id="CHEBI:57705"/>
    </ligand>
</feature>
<dbReference type="PANTHER" id="PTHR43584">
    <property type="entry name" value="NUCLEOTIDYL TRANSFERASE"/>
    <property type="match status" value="1"/>
</dbReference>
<feature type="binding site" evidence="18">
    <location>
        <position position="166"/>
    </location>
    <ligand>
        <name>UDP-N-acetyl-alpha-D-glucosamine</name>
        <dbReference type="ChEBI" id="CHEBI:57705"/>
    </ligand>
</feature>
<dbReference type="RefSeq" id="WP_284203932.1">
    <property type="nucleotide sequence ID" value="NZ_BSPQ01000005.1"/>
</dbReference>
<feature type="region of interest" description="Pyrophosphorylase" evidence="18">
    <location>
        <begin position="1"/>
        <end position="226"/>
    </location>
</feature>
<evidence type="ECO:0000259" key="19">
    <source>
        <dbReference type="Pfam" id="PF12804"/>
    </source>
</evidence>
<dbReference type="InterPro" id="IPR005882">
    <property type="entry name" value="Bifunctional_GlmU"/>
</dbReference>
<keyword evidence="12 18" id="KW-0511">Multifunctional enzyme</keyword>
<feature type="binding site" evidence="18">
    <location>
        <position position="224"/>
    </location>
    <ligand>
        <name>Mg(2+)</name>
        <dbReference type="ChEBI" id="CHEBI:18420"/>
    </ligand>
</feature>
<feature type="region of interest" description="N-acetyltransferase" evidence="18">
    <location>
        <begin position="248"/>
        <end position="452"/>
    </location>
</feature>
<evidence type="ECO:0000256" key="18">
    <source>
        <dbReference type="HAMAP-Rule" id="MF_01631"/>
    </source>
</evidence>
<dbReference type="Proteomes" id="UP001157353">
    <property type="component" value="Unassembled WGS sequence"/>
</dbReference>
<feature type="binding site" evidence="18">
    <location>
        <position position="374"/>
    </location>
    <ligand>
        <name>UDP-N-acetyl-alpha-D-glucosamine</name>
        <dbReference type="ChEBI" id="CHEBI:57705"/>
    </ligand>
</feature>
<evidence type="ECO:0000256" key="12">
    <source>
        <dbReference type="ARBA" id="ARBA00023268"/>
    </source>
</evidence>
<feature type="binding site" evidence="18">
    <location>
        <position position="348"/>
    </location>
    <ligand>
        <name>UDP-N-acetyl-alpha-D-glucosamine</name>
        <dbReference type="ChEBI" id="CHEBI:57705"/>
    </ligand>
</feature>
<feature type="binding site" evidence="18">
    <location>
        <position position="102"/>
    </location>
    <ligand>
        <name>Mg(2+)</name>
        <dbReference type="ChEBI" id="CHEBI:18420"/>
    </ligand>
</feature>
<keyword evidence="14 18" id="KW-0961">Cell wall biogenesis/degradation</keyword>
<feature type="binding site" evidence="18">
    <location>
        <position position="377"/>
    </location>
    <ligand>
        <name>acetyl-CoA</name>
        <dbReference type="ChEBI" id="CHEBI:57288"/>
    </ligand>
</feature>
<evidence type="ECO:0000256" key="4">
    <source>
        <dbReference type="ARBA" id="ARBA00022490"/>
    </source>
</evidence>
<sequence>MALSVVILAAGKGTRMCSRLPKVLHKIADKPMVQHVIDTVKGVGAENIHLIYGHGGDQMKEVIDERRLNWIKQTEQLGTGHAMQIAQPHFRETEKILMVYGDVPLLTAHTLQKLIDVQPEGGIGLLTVHLDDPTGYGRIERVDGDVSAIVEQKDATQNQREIKEVNTGILVANARDLRRWLPALRNDNAAGEYYITDIIKMAHQEGRIIRAVHPTSTVEVEGVNNRLQLSNLERAFQLQQAEKLLLRGVMLRDPARFDLRGQLTCGQDVDIDINVIIKGNVNLGDGVVIGANCILIDCNIENNVEIKPNSIIEGSRIGDNSTIGPFARIRPETVIEKDVHVGNFVEIKKSTLGNGSKCGHLSYLGDTTLGRRVNIGAGVITCNYDGANKFQTKIGNDVFVGSDCQLIAPVTIGDGATTAAGTTVVTDVPANALSVARTKQRNLNGWKRPTKK</sequence>
<feature type="binding site" evidence="18">
    <location>
        <position position="22"/>
    </location>
    <ligand>
        <name>UDP-N-acetyl-alpha-D-glucosamine</name>
        <dbReference type="ChEBI" id="CHEBI:57705"/>
    </ligand>
</feature>
<comment type="catalytic activity">
    <reaction evidence="15 18">
        <text>alpha-D-glucosamine 1-phosphate + acetyl-CoA = N-acetyl-alpha-D-glucosamine 1-phosphate + CoA + H(+)</text>
        <dbReference type="Rhea" id="RHEA:13725"/>
        <dbReference type="ChEBI" id="CHEBI:15378"/>
        <dbReference type="ChEBI" id="CHEBI:57287"/>
        <dbReference type="ChEBI" id="CHEBI:57288"/>
        <dbReference type="ChEBI" id="CHEBI:57776"/>
        <dbReference type="ChEBI" id="CHEBI:58516"/>
        <dbReference type="EC" id="2.3.1.157"/>
    </reaction>
</comment>
<gene>
    <name evidence="18 21" type="primary">glmU</name>
    <name evidence="21" type="ORF">GCM10007916_18820</name>
</gene>
<dbReference type="InterPro" id="IPR011004">
    <property type="entry name" value="Trimer_LpxA-like_sf"/>
</dbReference>
<dbReference type="InterPro" id="IPR056729">
    <property type="entry name" value="GMPPB_C"/>
</dbReference>
<keyword evidence="6 18" id="KW-0548">Nucleotidyltransferase</keyword>
<evidence type="ECO:0000256" key="5">
    <source>
        <dbReference type="ARBA" id="ARBA00022679"/>
    </source>
</evidence>
<dbReference type="SUPFAM" id="SSF53448">
    <property type="entry name" value="Nucleotide-diphospho-sugar transferases"/>
    <property type="match status" value="1"/>
</dbReference>
<name>A0ABQ6E0T7_9GAMM</name>
<evidence type="ECO:0000256" key="11">
    <source>
        <dbReference type="ARBA" id="ARBA00022984"/>
    </source>
</evidence>
<evidence type="ECO:0000256" key="10">
    <source>
        <dbReference type="ARBA" id="ARBA00022960"/>
    </source>
</evidence>
<comment type="caution">
    <text evidence="21">The sequence shown here is derived from an EMBL/GenBank/DDBJ whole genome shotgun (WGS) entry which is preliminary data.</text>
</comment>
<dbReference type="Pfam" id="PF12804">
    <property type="entry name" value="NTP_transf_3"/>
    <property type="match status" value="1"/>
</dbReference>
<comment type="similarity">
    <text evidence="2 18">In the C-terminal section; belongs to the transferase hexapeptide repeat family.</text>
</comment>
<keyword evidence="22" id="KW-1185">Reference proteome</keyword>
<evidence type="ECO:0000256" key="7">
    <source>
        <dbReference type="ARBA" id="ARBA00022723"/>
    </source>
</evidence>
<feature type="binding site" evidence="18">
    <location>
        <position position="402"/>
    </location>
    <ligand>
        <name>acetyl-CoA</name>
        <dbReference type="ChEBI" id="CHEBI:57288"/>
    </ligand>
</feature>
<evidence type="ECO:0000256" key="2">
    <source>
        <dbReference type="ARBA" id="ARBA00007707"/>
    </source>
</evidence>
<evidence type="ECO:0000256" key="1">
    <source>
        <dbReference type="ARBA" id="ARBA00004496"/>
    </source>
</evidence>
<dbReference type="CDD" id="cd02540">
    <property type="entry name" value="GT2_GlmU_N_bac"/>
    <property type="match status" value="1"/>
</dbReference>
<dbReference type="InterPro" id="IPR029044">
    <property type="entry name" value="Nucleotide-diphossugar_trans"/>
</dbReference>
<feature type="domain" description="Mannose-1-phosphate guanyltransferase C-terminal" evidence="20">
    <location>
        <begin position="261"/>
        <end position="351"/>
    </location>
</feature>
<keyword evidence="13 18" id="KW-0012">Acyltransferase</keyword>
<dbReference type="Pfam" id="PF25087">
    <property type="entry name" value="GMPPB_C"/>
    <property type="match status" value="1"/>
</dbReference>
<evidence type="ECO:0000256" key="8">
    <source>
        <dbReference type="ARBA" id="ARBA00022737"/>
    </source>
</evidence>
<keyword evidence="10 18" id="KW-0133">Cell shape</keyword>